<dbReference type="PANTHER" id="PTHR46932:SF12">
    <property type="entry name" value="HEAVY METAL-ASSOCIATED ISOPRENYLATED PLANT PROTEIN 47"/>
    <property type="match status" value="1"/>
</dbReference>
<dbReference type="AlphaFoldDB" id="A0A7N0RDF3"/>
<reference evidence="2" key="1">
    <citation type="submission" date="2021-01" db="UniProtKB">
        <authorList>
            <consortium name="EnsemblPlants"/>
        </authorList>
    </citation>
    <scope>IDENTIFICATION</scope>
</reference>
<evidence type="ECO:0000313" key="2">
    <source>
        <dbReference type="EnsemblPlants" id="Kaladp0008s0280.1.v1.1"/>
    </source>
</evidence>
<proteinExistence type="predicted"/>
<dbReference type="OMA" id="CMPCERC"/>
<sequence length="139" mass="15774">MMIKQKIVLKLDMHCAKRLKKTRKIAALIDGFLSMNIEADKDQLVIVGVGVDAASLVTSLCKKVGHTRIISIEVVKTEAQKKEEEAKKKKKEEEEEEAAKNRMVTWSYNHCNNYPPPPPPGCDLVCYAAPSYHNSWFTW</sequence>
<dbReference type="EnsemblPlants" id="Kaladp0008s0280.1.v1.1">
    <property type="protein sequence ID" value="Kaladp0008s0280.1.v1.1"/>
    <property type="gene ID" value="Kaladp0008s0280.v1.1"/>
</dbReference>
<evidence type="ECO:0000256" key="1">
    <source>
        <dbReference type="SAM" id="MobiDB-lite"/>
    </source>
</evidence>
<evidence type="ECO:0000313" key="3">
    <source>
        <dbReference type="Proteomes" id="UP000594263"/>
    </source>
</evidence>
<dbReference type="Proteomes" id="UP000594263">
    <property type="component" value="Unplaced"/>
</dbReference>
<keyword evidence="3" id="KW-1185">Reference proteome</keyword>
<organism evidence="2 3">
    <name type="scientific">Kalanchoe fedtschenkoi</name>
    <name type="common">Lavender scallops</name>
    <name type="synonym">South American air plant</name>
    <dbReference type="NCBI Taxonomy" id="63787"/>
    <lineage>
        <taxon>Eukaryota</taxon>
        <taxon>Viridiplantae</taxon>
        <taxon>Streptophyta</taxon>
        <taxon>Embryophyta</taxon>
        <taxon>Tracheophyta</taxon>
        <taxon>Spermatophyta</taxon>
        <taxon>Magnoliopsida</taxon>
        <taxon>eudicotyledons</taxon>
        <taxon>Gunneridae</taxon>
        <taxon>Pentapetalae</taxon>
        <taxon>Saxifragales</taxon>
        <taxon>Crassulaceae</taxon>
        <taxon>Kalanchoe</taxon>
    </lineage>
</organism>
<name>A0A7N0RDF3_KALFE</name>
<dbReference type="Gramene" id="Kaladp0008s0280.1.v1.1">
    <property type="protein sequence ID" value="Kaladp0008s0280.1.v1.1"/>
    <property type="gene ID" value="Kaladp0008s0280.v1.1"/>
</dbReference>
<protein>
    <submittedName>
        <fullName evidence="2">Uncharacterized protein</fullName>
    </submittedName>
</protein>
<accession>A0A7N0RDF3</accession>
<dbReference type="PANTHER" id="PTHR46932">
    <property type="entry name" value="HEAVY METAL-ASSOCIATED ISOPRENYLATED PLANT PROTEIN 47"/>
    <property type="match status" value="1"/>
</dbReference>
<dbReference type="InterPro" id="IPR042885">
    <property type="entry name" value="HIPP47/16"/>
</dbReference>
<dbReference type="Gene3D" id="3.30.70.100">
    <property type="match status" value="1"/>
</dbReference>
<feature type="region of interest" description="Disordered" evidence="1">
    <location>
        <begin position="79"/>
        <end position="99"/>
    </location>
</feature>